<gene>
    <name evidence="1" type="ORF">Ari01nite_13950</name>
</gene>
<keyword evidence="2" id="KW-1185">Reference proteome</keyword>
<proteinExistence type="predicted"/>
<reference evidence="1" key="1">
    <citation type="submission" date="2021-01" db="EMBL/GenBank/DDBJ databases">
        <title>Whole genome shotgun sequence of Actinoplanes rishiriensis NBRC 108556.</title>
        <authorList>
            <person name="Komaki H."/>
            <person name="Tamura T."/>
        </authorList>
    </citation>
    <scope>NUCLEOTIDE SEQUENCE</scope>
    <source>
        <strain evidence="1">NBRC 108556</strain>
    </source>
</reference>
<comment type="caution">
    <text evidence="1">The sequence shown here is derived from an EMBL/GenBank/DDBJ whole genome shotgun (WGS) entry which is preliminary data.</text>
</comment>
<dbReference type="RefSeq" id="WP_203780200.1">
    <property type="nucleotide sequence ID" value="NZ_BOMV01000007.1"/>
</dbReference>
<dbReference type="AlphaFoldDB" id="A0A919JSB3"/>
<dbReference type="Proteomes" id="UP000636960">
    <property type="component" value="Unassembled WGS sequence"/>
</dbReference>
<accession>A0A919JSB3</accession>
<dbReference type="EMBL" id="BOMV01000007">
    <property type="protein sequence ID" value="GIE93930.1"/>
    <property type="molecule type" value="Genomic_DNA"/>
</dbReference>
<evidence type="ECO:0000313" key="1">
    <source>
        <dbReference type="EMBL" id="GIE93930.1"/>
    </source>
</evidence>
<organism evidence="1 2">
    <name type="scientific">Paractinoplanes rishiriensis</name>
    <dbReference type="NCBI Taxonomy" id="1050105"/>
    <lineage>
        <taxon>Bacteria</taxon>
        <taxon>Bacillati</taxon>
        <taxon>Actinomycetota</taxon>
        <taxon>Actinomycetes</taxon>
        <taxon>Micromonosporales</taxon>
        <taxon>Micromonosporaceae</taxon>
        <taxon>Paractinoplanes</taxon>
    </lineage>
</organism>
<protein>
    <recommendedName>
        <fullName evidence="3">Methyltransferase</fullName>
    </recommendedName>
</protein>
<name>A0A919JSB3_9ACTN</name>
<evidence type="ECO:0008006" key="3">
    <source>
        <dbReference type="Google" id="ProtNLM"/>
    </source>
</evidence>
<sequence length="233" mass="25187">MPQTSPHTPDPSSERPRVGLFLVPPHRRAAPLADAAAWYGLDPQRLAWLIRHYTRDGDVVLDLDNHPGVASAARHLHRHPATITTDGDHTRVTDDRPARARHLAEDGVALLLAGLPRPGGDRLGVHAVTEAMHQWHRLLRPGGFILTALPAAGPQPSRTSRRSTVITAARAAGLRYHQHLPVLLVPLPAVEPRTDAATAASTRPALLDGRHVPTHMDILAFTATTIDQEAADA</sequence>
<evidence type="ECO:0000313" key="2">
    <source>
        <dbReference type="Proteomes" id="UP000636960"/>
    </source>
</evidence>